<protein>
    <submittedName>
        <fullName evidence="1">Uncharacterized protein</fullName>
    </submittedName>
</protein>
<name>A0A2P2QJ40_RHIMU</name>
<organism evidence="1">
    <name type="scientific">Rhizophora mucronata</name>
    <name type="common">Asiatic mangrove</name>
    <dbReference type="NCBI Taxonomy" id="61149"/>
    <lineage>
        <taxon>Eukaryota</taxon>
        <taxon>Viridiplantae</taxon>
        <taxon>Streptophyta</taxon>
        <taxon>Embryophyta</taxon>
        <taxon>Tracheophyta</taxon>
        <taxon>Spermatophyta</taxon>
        <taxon>Magnoliopsida</taxon>
        <taxon>eudicotyledons</taxon>
        <taxon>Gunneridae</taxon>
        <taxon>Pentapetalae</taxon>
        <taxon>rosids</taxon>
        <taxon>fabids</taxon>
        <taxon>Malpighiales</taxon>
        <taxon>Rhizophoraceae</taxon>
        <taxon>Rhizophora</taxon>
    </lineage>
</organism>
<dbReference type="AlphaFoldDB" id="A0A2P2QJ40"/>
<proteinExistence type="predicted"/>
<reference evidence="1" key="1">
    <citation type="submission" date="2018-02" db="EMBL/GenBank/DDBJ databases">
        <title>Rhizophora mucronata_Transcriptome.</title>
        <authorList>
            <person name="Meera S.P."/>
            <person name="Sreeshan A."/>
            <person name="Augustine A."/>
        </authorList>
    </citation>
    <scope>NUCLEOTIDE SEQUENCE</scope>
    <source>
        <tissue evidence="1">Leaf</tissue>
    </source>
</reference>
<sequence length="45" mass="5389">MISIVNRNYELNYRKCIIKNPDSIMIFFVTLYKSRVILPTHVTFP</sequence>
<evidence type="ECO:0000313" key="1">
    <source>
        <dbReference type="EMBL" id="MBX67020.1"/>
    </source>
</evidence>
<accession>A0A2P2QJ40</accession>
<dbReference type="EMBL" id="GGEC01086536">
    <property type="protein sequence ID" value="MBX67020.1"/>
    <property type="molecule type" value="Transcribed_RNA"/>
</dbReference>